<keyword evidence="10" id="KW-1185">Reference proteome</keyword>
<evidence type="ECO:0000256" key="5">
    <source>
        <dbReference type="ARBA" id="ARBA00022989"/>
    </source>
</evidence>
<feature type="transmembrane region" description="Helical" evidence="7">
    <location>
        <begin position="81"/>
        <end position="106"/>
    </location>
</feature>
<comment type="similarity">
    <text evidence="7">Belongs to the binding-protein-dependent transport system permease family.</text>
</comment>
<dbReference type="InterPro" id="IPR025966">
    <property type="entry name" value="OppC_N"/>
</dbReference>
<evidence type="ECO:0000256" key="6">
    <source>
        <dbReference type="ARBA" id="ARBA00023136"/>
    </source>
</evidence>
<keyword evidence="6 7" id="KW-0472">Membrane</keyword>
<evidence type="ECO:0000259" key="8">
    <source>
        <dbReference type="PROSITE" id="PS50928"/>
    </source>
</evidence>
<comment type="subcellular location">
    <subcellularLocation>
        <location evidence="1 7">Cell membrane</location>
        <topology evidence="1 7">Multi-pass membrane protein</topology>
    </subcellularLocation>
</comment>
<dbReference type="Pfam" id="PF12911">
    <property type="entry name" value="OppC_N"/>
    <property type="match status" value="1"/>
</dbReference>
<keyword evidence="2 7" id="KW-0813">Transport</keyword>
<keyword evidence="3" id="KW-1003">Cell membrane</keyword>
<dbReference type="PROSITE" id="PS50928">
    <property type="entry name" value="ABC_TM1"/>
    <property type="match status" value="1"/>
</dbReference>
<reference evidence="10" key="1">
    <citation type="journal article" date="2019" name="Int. J. Syst. Evol. Microbiol.">
        <title>The Global Catalogue of Microorganisms (GCM) 10K type strain sequencing project: providing services to taxonomists for standard genome sequencing and annotation.</title>
        <authorList>
            <consortium name="The Broad Institute Genomics Platform"/>
            <consortium name="The Broad Institute Genome Sequencing Center for Infectious Disease"/>
            <person name="Wu L."/>
            <person name="Ma J."/>
        </authorList>
    </citation>
    <scope>NUCLEOTIDE SEQUENCE [LARGE SCALE GENOMIC DNA]</scope>
    <source>
        <strain evidence="10">JCM 3369</strain>
    </source>
</reference>
<dbReference type="EMBL" id="JBHSGF010000005">
    <property type="protein sequence ID" value="MFC4555392.1"/>
    <property type="molecule type" value="Genomic_DNA"/>
</dbReference>
<dbReference type="RefSeq" id="WP_222928781.1">
    <property type="nucleotide sequence ID" value="NZ_CP033325.1"/>
</dbReference>
<comment type="caution">
    <text evidence="9">The sequence shown here is derived from an EMBL/GenBank/DDBJ whole genome shotgun (WGS) entry which is preliminary data.</text>
</comment>
<feature type="domain" description="ABC transmembrane type-1" evidence="8">
    <location>
        <begin position="79"/>
        <end position="268"/>
    </location>
</feature>
<evidence type="ECO:0000256" key="4">
    <source>
        <dbReference type="ARBA" id="ARBA00022692"/>
    </source>
</evidence>
<dbReference type="Gene3D" id="1.10.3720.10">
    <property type="entry name" value="MetI-like"/>
    <property type="match status" value="1"/>
</dbReference>
<keyword evidence="4 7" id="KW-0812">Transmembrane</keyword>
<evidence type="ECO:0000313" key="10">
    <source>
        <dbReference type="Proteomes" id="UP001595955"/>
    </source>
</evidence>
<dbReference type="PANTHER" id="PTHR43386">
    <property type="entry name" value="OLIGOPEPTIDE TRANSPORT SYSTEM PERMEASE PROTEIN APPC"/>
    <property type="match status" value="1"/>
</dbReference>
<name>A0ABV9D9E4_9MICO</name>
<protein>
    <submittedName>
        <fullName evidence="9">ABC transporter permease</fullName>
    </submittedName>
</protein>
<evidence type="ECO:0000256" key="2">
    <source>
        <dbReference type="ARBA" id="ARBA00022448"/>
    </source>
</evidence>
<dbReference type="InterPro" id="IPR035906">
    <property type="entry name" value="MetI-like_sf"/>
</dbReference>
<dbReference type="Proteomes" id="UP001595955">
    <property type="component" value="Unassembled WGS sequence"/>
</dbReference>
<dbReference type="Pfam" id="PF00528">
    <property type="entry name" value="BPD_transp_1"/>
    <property type="match status" value="1"/>
</dbReference>
<gene>
    <name evidence="9" type="ORF">ACFO3F_09035</name>
</gene>
<proteinExistence type="inferred from homology"/>
<evidence type="ECO:0000313" key="9">
    <source>
        <dbReference type="EMBL" id="MFC4555392.1"/>
    </source>
</evidence>
<dbReference type="PANTHER" id="PTHR43386:SF1">
    <property type="entry name" value="D,D-DIPEPTIDE TRANSPORT SYSTEM PERMEASE PROTEIN DDPC-RELATED"/>
    <property type="match status" value="1"/>
</dbReference>
<sequence>MRVLRAFFSRPLAGAASIILVALAFLALTADIIAPLRDAPQDLGNRLLPPGSTGDNGRFFLAGTDQLGRDMLTLLIHGTRVSLIVAVAAVVLGGGLGLLVGVISGYRAGWLDALLQRILDVQLAFPFLLLAMVIAAILGPGLINVIVVLALTSWVSYAKVVRATSLGLMGRDFVEASRAVGGRSSTIIARDIIPNVMSPFLVLASYEAAAMVIAEASLSYLGLGVPADLPTWGSMLSDGRDYVITAWWIAALPGVALVITALSFNLLGDGLRDALDPTQKKGRR</sequence>
<organism evidence="9 10">
    <name type="scientific">Georgenia faecalis</name>
    <dbReference type="NCBI Taxonomy" id="2483799"/>
    <lineage>
        <taxon>Bacteria</taxon>
        <taxon>Bacillati</taxon>
        <taxon>Actinomycetota</taxon>
        <taxon>Actinomycetes</taxon>
        <taxon>Micrococcales</taxon>
        <taxon>Bogoriellaceae</taxon>
        <taxon>Georgenia</taxon>
    </lineage>
</organism>
<evidence type="ECO:0000256" key="1">
    <source>
        <dbReference type="ARBA" id="ARBA00004651"/>
    </source>
</evidence>
<dbReference type="CDD" id="cd06261">
    <property type="entry name" value="TM_PBP2"/>
    <property type="match status" value="1"/>
</dbReference>
<dbReference type="SUPFAM" id="SSF161098">
    <property type="entry name" value="MetI-like"/>
    <property type="match status" value="1"/>
</dbReference>
<evidence type="ECO:0000256" key="3">
    <source>
        <dbReference type="ARBA" id="ARBA00022475"/>
    </source>
</evidence>
<evidence type="ECO:0000256" key="7">
    <source>
        <dbReference type="RuleBase" id="RU363032"/>
    </source>
</evidence>
<feature type="transmembrane region" description="Helical" evidence="7">
    <location>
        <begin position="242"/>
        <end position="267"/>
    </location>
</feature>
<dbReference type="InterPro" id="IPR050366">
    <property type="entry name" value="BP-dependent_transpt_permease"/>
</dbReference>
<keyword evidence="5 7" id="KW-1133">Transmembrane helix</keyword>
<dbReference type="InterPro" id="IPR000515">
    <property type="entry name" value="MetI-like"/>
</dbReference>
<feature type="transmembrane region" description="Helical" evidence="7">
    <location>
        <begin position="12"/>
        <end position="34"/>
    </location>
</feature>
<accession>A0ABV9D9E4</accession>